<evidence type="ECO:0000313" key="6">
    <source>
        <dbReference type="Proteomes" id="UP000198702"/>
    </source>
</evidence>
<reference evidence="5 6" key="1">
    <citation type="submission" date="2016-10" db="EMBL/GenBank/DDBJ databases">
        <authorList>
            <person name="Varghese N."/>
            <person name="Submissions S."/>
        </authorList>
    </citation>
    <scope>NUCLEOTIDE SEQUENCE [LARGE SCALE GENOMIC DNA]</scope>
    <source>
        <strain evidence="5 6">UNC380MFSha3.1</strain>
    </source>
</reference>
<evidence type="ECO:0000259" key="4">
    <source>
        <dbReference type="Pfam" id="PF08241"/>
    </source>
</evidence>
<dbReference type="GO" id="GO:0032259">
    <property type="term" value="P:methylation"/>
    <property type="evidence" value="ECO:0007669"/>
    <property type="project" value="UniProtKB-KW"/>
</dbReference>
<name>A0A7Z7CVR4_9MICO</name>
<dbReference type="PANTHER" id="PTHR44942:SF4">
    <property type="entry name" value="METHYLTRANSFERASE TYPE 11 DOMAIN-CONTAINING PROTEIN"/>
    <property type="match status" value="1"/>
</dbReference>
<dbReference type="EMBL" id="FOQZ01000001">
    <property type="protein sequence ID" value="SFI24426.1"/>
    <property type="molecule type" value="Genomic_DNA"/>
</dbReference>
<dbReference type="Pfam" id="PF08241">
    <property type="entry name" value="Methyltransf_11"/>
    <property type="match status" value="1"/>
</dbReference>
<proteinExistence type="inferred from homology"/>
<protein>
    <submittedName>
        <fullName evidence="5">Methyltransferase domain-containing protein</fullName>
    </submittedName>
</protein>
<sequence length="250" mass="26739">MVTSDREMSTSFGRAAGAYEQGRPEYPSAAVTWMLAPAARDGRATRVADVGAGTGKLTRALVELGAEVVAVDPDPEMLAALRGAVRGVPTFTGTAEQLPLPEASVDAVVLGQAWHWVEPVAASAEVARVLRAGGVLGLIWNIRDESVPWVARLTAIMQGSNAEKMLAAGDPPVAAPFTGLEAEEWRWSRPMTRATLTAMVRSRSYIITAGAEERARIDREIAELFDDIEAVGDAAVELPYVTRAYRAVRP</sequence>
<keyword evidence="3 5" id="KW-0808">Transferase</keyword>
<dbReference type="CDD" id="cd02440">
    <property type="entry name" value="AdoMet_MTases"/>
    <property type="match status" value="1"/>
</dbReference>
<dbReference type="RefSeq" id="WP_028495215.1">
    <property type="nucleotide sequence ID" value="NZ_FOQZ01000001.1"/>
</dbReference>
<evidence type="ECO:0000313" key="5">
    <source>
        <dbReference type="EMBL" id="SFI24426.1"/>
    </source>
</evidence>
<comment type="caution">
    <text evidence="5">The sequence shown here is derived from an EMBL/GenBank/DDBJ whole genome shotgun (WGS) entry which is preliminary data.</text>
</comment>
<comment type="similarity">
    <text evidence="1">Belongs to the methyltransferase superfamily.</text>
</comment>
<dbReference type="InterPro" id="IPR051052">
    <property type="entry name" value="Diverse_substrate_MTase"/>
</dbReference>
<dbReference type="Proteomes" id="UP000198702">
    <property type="component" value="Unassembled WGS sequence"/>
</dbReference>
<dbReference type="SUPFAM" id="SSF53335">
    <property type="entry name" value="S-adenosyl-L-methionine-dependent methyltransferases"/>
    <property type="match status" value="1"/>
</dbReference>
<organism evidence="5 6">
    <name type="scientific">Microbacterium saccharophilum</name>
    <dbReference type="NCBI Taxonomy" id="1213358"/>
    <lineage>
        <taxon>Bacteria</taxon>
        <taxon>Bacillati</taxon>
        <taxon>Actinomycetota</taxon>
        <taxon>Actinomycetes</taxon>
        <taxon>Micrococcales</taxon>
        <taxon>Microbacteriaceae</taxon>
        <taxon>Microbacterium</taxon>
    </lineage>
</organism>
<dbReference type="AlphaFoldDB" id="A0A7Z7CVR4"/>
<accession>A0A7Z7CVR4</accession>
<dbReference type="GO" id="GO:0008757">
    <property type="term" value="F:S-adenosylmethionine-dependent methyltransferase activity"/>
    <property type="evidence" value="ECO:0007669"/>
    <property type="project" value="InterPro"/>
</dbReference>
<evidence type="ECO:0000256" key="3">
    <source>
        <dbReference type="ARBA" id="ARBA00022679"/>
    </source>
</evidence>
<dbReference type="InterPro" id="IPR029063">
    <property type="entry name" value="SAM-dependent_MTases_sf"/>
</dbReference>
<feature type="domain" description="Methyltransferase type 11" evidence="4">
    <location>
        <begin position="49"/>
        <end position="136"/>
    </location>
</feature>
<dbReference type="PANTHER" id="PTHR44942">
    <property type="entry name" value="METHYLTRANSF_11 DOMAIN-CONTAINING PROTEIN"/>
    <property type="match status" value="1"/>
</dbReference>
<keyword evidence="2 5" id="KW-0489">Methyltransferase</keyword>
<dbReference type="Gene3D" id="3.40.50.150">
    <property type="entry name" value="Vaccinia Virus protein VP39"/>
    <property type="match status" value="1"/>
</dbReference>
<gene>
    <name evidence="5" type="ORF">SAMN04487751_0616</name>
</gene>
<dbReference type="InterPro" id="IPR013216">
    <property type="entry name" value="Methyltransf_11"/>
</dbReference>
<evidence type="ECO:0000256" key="1">
    <source>
        <dbReference type="ARBA" id="ARBA00008361"/>
    </source>
</evidence>
<evidence type="ECO:0000256" key="2">
    <source>
        <dbReference type="ARBA" id="ARBA00022603"/>
    </source>
</evidence>